<dbReference type="Proteomes" id="UP001525961">
    <property type="component" value="Unassembled WGS sequence"/>
</dbReference>
<organism evidence="1 2">
    <name type="scientific">Laspinema olomoucense D3b</name>
    <dbReference type="NCBI Taxonomy" id="2953688"/>
    <lineage>
        <taxon>Bacteria</taxon>
        <taxon>Bacillati</taxon>
        <taxon>Cyanobacteriota</taxon>
        <taxon>Cyanophyceae</taxon>
        <taxon>Oscillatoriophycideae</taxon>
        <taxon>Oscillatoriales</taxon>
        <taxon>Laspinemataceae</taxon>
        <taxon>Laspinema</taxon>
        <taxon>Laspinema olomoucense</taxon>
    </lineage>
</organism>
<keyword evidence="2" id="KW-1185">Reference proteome</keyword>
<reference evidence="1 2" key="1">
    <citation type="journal article" date="2022" name="Front. Microbiol.">
        <title>High genomic differentiation and limited gene flow indicate recent cryptic speciation within the genus Laspinema (cyanobacteria).</title>
        <authorList>
            <person name="Stanojkovic A."/>
            <person name="Skoupy S."/>
            <person name="Skaloud P."/>
            <person name="Dvorak P."/>
        </authorList>
    </citation>
    <scope>NUCLEOTIDE SEQUENCE [LARGE SCALE GENOMIC DNA]</scope>
    <source>
        <strain evidence="1 2">D3b</strain>
    </source>
</reference>
<name>A0ABT2N899_9CYAN</name>
<evidence type="ECO:0000313" key="2">
    <source>
        <dbReference type="Proteomes" id="UP001525961"/>
    </source>
</evidence>
<dbReference type="EMBL" id="JAMXFA010000016">
    <property type="protein sequence ID" value="MCT7978827.1"/>
    <property type="molecule type" value="Genomic_DNA"/>
</dbReference>
<sequence length="51" mass="5822">MAKYLPMHDSSQAIPKEELQNIENQYKSNSKTIAALKFIENNNENIVATIQ</sequence>
<gene>
    <name evidence="1" type="ORF">NG792_14020</name>
</gene>
<accession>A0ABT2N899</accession>
<proteinExistence type="predicted"/>
<dbReference type="RefSeq" id="WP_261235801.1">
    <property type="nucleotide sequence ID" value="NZ_JAMXFA010000016.1"/>
</dbReference>
<evidence type="ECO:0000313" key="1">
    <source>
        <dbReference type="EMBL" id="MCT7978827.1"/>
    </source>
</evidence>
<protein>
    <submittedName>
        <fullName evidence="1">Uncharacterized protein</fullName>
    </submittedName>
</protein>
<comment type="caution">
    <text evidence="1">The sequence shown here is derived from an EMBL/GenBank/DDBJ whole genome shotgun (WGS) entry which is preliminary data.</text>
</comment>